<name>A0A9P6WCZ5_MAUEX</name>
<feature type="compositionally biased region" description="Basic and acidic residues" evidence="4">
    <location>
        <begin position="100"/>
        <end position="115"/>
    </location>
</feature>
<accession>A0A9P6WCZ5</accession>
<keyword evidence="1" id="KW-0519">Myristate</keyword>
<feature type="compositionally biased region" description="Basic and acidic residues" evidence="4">
    <location>
        <begin position="16"/>
        <end position="41"/>
    </location>
</feature>
<evidence type="ECO:0000313" key="5">
    <source>
        <dbReference type="EMBL" id="KAG0670483.1"/>
    </source>
</evidence>
<evidence type="ECO:0000256" key="1">
    <source>
        <dbReference type="ARBA" id="ARBA00022707"/>
    </source>
</evidence>
<evidence type="ECO:0000313" key="6">
    <source>
        <dbReference type="Proteomes" id="UP000750334"/>
    </source>
</evidence>
<dbReference type="EMBL" id="PUHR01000023">
    <property type="protein sequence ID" value="KAG0670483.1"/>
    <property type="molecule type" value="Genomic_DNA"/>
</dbReference>
<keyword evidence="6" id="KW-1185">Reference proteome</keyword>
<evidence type="ECO:0000256" key="3">
    <source>
        <dbReference type="ARBA" id="ARBA00023288"/>
    </source>
</evidence>
<keyword evidence="2" id="KW-0564">Palmitate</keyword>
<proteinExistence type="predicted"/>
<protein>
    <submittedName>
        <fullName evidence="5">Uncharacterized protein</fullName>
    </submittedName>
</protein>
<dbReference type="Pfam" id="PF15811">
    <property type="entry name" value="SVIP"/>
    <property type="match status" value="1"/>
</dbReference>
<gene>
    <name evidence="5" type="ORF">C6P45_002387</name>
</gene>
<dbReference type="Proteomes" id="UP000750334">
    <property type="component" value="Unassembled WGS sequence"/>
</dbReference>
<dbReference type="AlphaFoldDB" id="A0A9P6WCZ5"/>
<comment type="caution">
    <text evidence="5">The sequence shown here is derived from an EMBL/GenBank/DDBJ whole genome shotgun (WGS) entry which is preliminary data.</text>
</comment>
<dbReference type="InterPro" id="IPR031632">
    <property type="entry name" value="SVIP"/>
</dbReference>
<feature type="compositionally biased region" description="Basic and acidic residues" evidence="4">
    <location>
        <begin position="51"/>
        <end position="64"/>
    </location>
</feature>
<sequence length="115" mass="12720">MGVCGSKTETVQPSKVTEKPPITERITKEVKSSKSSKDYPASKKKTTTTSRPHDKGSKLSEKPNAESQNISPAEAARQAAEKRQKVQNDNLNQGVLGKKLAKERAKTYSSYRRDE</sequence>
<evidence type="ECO:0000256" key="2">
    <source>
        <dbReference type="ARBA" id="ARBA00023139"/>
    </source>
</evidence>
<evidence type="ECO:0000256" key="4">
    <source>
        <dbReference type="SAM" id="MobiDB-lite"/>
    </source>
</evidence>
<reference evidence="5 6" key="1">
    <citation type="submission" date="2020-11" db="EMBL/GenBank/DDBJ databases">
        <title>Kefir isolates.</title>
        <authorList>
            <person name="Marcisauskas S."/>
            <person name="Kim Y."/>
            <person name="Blasche S."/>
        </authorList>
    </citation>
    <scope>NUCLEOTIDE SEQUENCE [LARGE SCALE GENOMIC DNA]</scope>
    <source>
        <strain evidence="5 6">OG2</strain>
    </source>
</reference>
<dbReference type="OrthoDB" id="4036141at2759"/>
<feature type="region of interest" description="Disordered" evidence="4">
    <location>
        <begin position="1"/>
        <end position="115"/>
    </location>
</feature>
<keyword evidence="3" id="KW-0449">Lipoprotein</keyword>
<organism evidence="5 6">
    <name type="scientific">Maudiozyma exigua</name>
    <name type="common">Yeast</name>
    <name type="synonym">Kazachstania exigua</name>
    <dbReference type="NCBI Taxonomy" id="34358"/>
    <lineage>
        <taxon>Eukaryota</taxon>
        <taxon>Fungi</taxon>
        <taxon>Dikarya</taxon>
        <taxon>Ascomycota</taxon>
        <taxon>Saccharomycotina</taxon>
        <taxon>Saccharomycetes</taxon>
        <taxon>Saccharomycetales</taxon>
        <taxon>Saccharomycetaceae</taxon>
        <taxon>Maudiozyma</taxon>
    </lineage>
</organism>